<dbReference type="Proteomes" id="UP000711614">
    <property type="component" value="Unassembled WGS sequence"/>
</dbReference>
<name>A0ABS4YVB4_9MICC</name>
<evidence type="ECO:0008006" key="4">
    <source>
        <dbReference type="Google" id="ProtNLM"/>
    </source>
</evidence>
<dbReference type="EMBL" id="JAGIOI010000001">
    <property type="protein sequence ID" value="MBP2412726.1"/>
    <property type="molecule type" value="Genomic_DNA"/>
</dbReference>
<keyword evidence="3" id="KW-1185">Reference proteome</keyword>
<accession>A0ABS4YVB4</accession>
<feature type="chain" id="PRO_5047133139" description="DUF3558 domain-containing protein" evidence="1">
    <location>
        <begin position="25"/>
        <end position="192"/>
    </location>
</feature>
<reference evidence="2 3" key="1">
    <citation type="submission" date="2021-03" db="EMBL/GenBank/DDBJ databases">
        <title>Sequencing the genomes of 1000 actinobacteria strains.</title>
        <authorList>
            <person name="Klenk H.-P."/>
        </authorList>
    </citation>
    <scope>NUCLEOTIDE SEQUENCE [LARGE SCALE GENOMIC DNA]</scope>
    <source>
        <strain evidence="2 3">DSM 16005</strain>
    </source>
</reference>
<feature type="signal peptide" evidence="1">
    <location>
        <begin position="1"/>
        <end position="24"/>
    </location>
</feature>
<protein>
    <recommendedName>
        <fullName evidence="4">DUF3558 domain-containing protein</fullName>
    </recommendedName>
</protein>
<evidence type="ECO:0000313" key="2">
    <source>
        <dbReference type="EMBL" id="MBP2412726.1"/>
    </source>
</evidence>
<dbReference type="PROSITE" id="PS51257">
    <property type="entry name" value="PROKAR_LIPOPROTEIN"/>
    <property type="match status" value="1"/>
</dbReference>
<comment type="caution">
    <text evidence="2">The sequence shown here is derived from an EMBL/GenBank/DDBJ whole genome shotgun (WGS) entry which is preliminary data.</text>
</comment>
<dbReference type="RefSeq" id="WP_203311757.1">
    <property type="nucleotide sequence ID" value="NZ_JAGIOI010000001.1"/>
</dbReference>
<organism evidence="2 3">
    <name type="scientific">Arthrobacter stackebrandtii</name>
    <dbReference type="NCBI Taxonomy" id="272161"/>
    <lineage>
        <taxon>Bacteria</taxon>
        <taxon>Bacillati</taxon>
        <taxon>Actinomycetota</taxon>
        <taxon>Actinomycetes</taxon>
        <taxon>Micrococcales</taxon>
        <taxon>Micrococcaceae</taxon>
        <taxon>Arthrobacter</taxon>
    </lineage>
</organism>
<keyword evidence="1" id="KW-0732">Signal</keyword>
<evidence type="ECO:0000313" key="3">
    <source>
        <dbReference type="Proteomes" id="UP000711614"/>
    </source>
</evidence>
<proteinExistence type="predicted"/>
<sequence>MRTNKMGLWARGATAAAVMSLALAGCTVGGPPPTATQDAAPSAVEYVPDASAAGAAVLESITDCKAVGEHFGALLDGMEPTMESVSDASVFCDWAAADDEETVFSVEVWPATSPVPAAEAVAASGGTVLEDPRISDAGGIVYAIAPSSEALALTVLLPEYSISATALNLVSEAEQKQQMSVGLFEMTGLAAS</sequence>
<evidence type="ECO:0000256" key="1">
    <source>
        <dbReference type="SAM" id="SignalP"/>
    </source>
</evidence>
<gene>
    <name evidence="2" type="ORF">JOF48_001525</name>
</gene>